<dbReference type="RefSeq" id="XP_066673274.1">
    <property type="nucleotide sequence ID" value="XM_066809656.1"/>
</dbReference>
<dbReference type="GeneID" id="92042716"/>
<sequence length="541" mass="60552">MSMDVADSLALRGKLPWAQDADWARHRETITRLWWDENKPLKEVSRIMKEEHGFHATDRMFKMRFSAWGLQKNLKKQDLQKIASEAYLTKKPKLPVIRGRQLGSRRLQQRLQRASATSKQQLQTASSDQVLQSIRLASPGSAGAAEKSIQAMLEYTESRFATRAWRVEGEYDFDQDTGNAWWLNIKTAQGDIQSGGRATARGFKLLNGLFAEYAELLRQQHPQTVLATVAGYASLSCIDPALGESLLNYVTSLSNIKLGPAHPYARIWTNLRNTRAAPHTVSTLVTAHFDVISIHAPGGNRFRLASLIQILAALQSAKMISFESSYAALSAIANAAEPSSKKPIPIQKPPNPPTTTTDDANEGTSPKWPAEPEAFWRNLAQRYLCKFLLNAGRLREAERSMHAMEASHMASGSDNDHVAFLQMKTFVSEALGRTGDAEAACRRWYDVTRRGRTLHTEFLLDQAAVWLEESYRKRGDYAAADAFRRECEGHFDEMLARGFIDETAWRRLNRGRALEGAEGEEDAEAAVRDLGNTAEEAEEDS</sequence>
<feature type="domain" description="Clr5" evidence="2">
    <location>
        <begin position="20"/>
        <end position="72"/>
    </location>
</feature>
<proteinExistence type="predicted"/>
<dbReference type="Pfam" id="PF14420">
    <property type="entry name" value="Clr5"/>
    <property type="match status" value="1"/>
</dbReference>
<keyword evidence="4" id="KW-1185">Reference proteome</keyword>
<dbReference type="EMBL" id="JAQQWN010000004">
    <property type="protein sequence ID" value="KAK8090380.1"/>
    <property type="molecule type" value="Genomic_DNA"/>
</dbReference>
<evidence type="ECO:0000256" key="1">
    <source>
        <dbReference type="SAM" id="MobiDB-lite"/>
    </source>
</evidence>
<gene>
    <name evidence="3" type="ORF">PG997_005341</name>
</gene>
<feature type="region of interest" description="Disordered" evidence="1">
    <location>
        <begin position="339"/>
        <end position="368"/>
    </location>
</feature>
<name>A0ABR1X4P0_9PEZI</name>
<reference evidence="3 4" key="1">
    <citation type="submission" date="2023-01" db="EMBL/GenBank/DDBJ databases">
        <title>Analysis of 21 Apiospora genomes using comparative genomics revels a genus with tremendous synthesis potential of carbohydrate active enzymes and secondary metabolites.</title>
        <authorList>
            <person name="Sorensen T."/>
        </authorList>
    </citation>
    <scope>NUCLEOTIDE SEQUENCE [LARGE SCALE GENOMIC DNA]</scope>
    <source>
        <strain evidence="3 4">CBS 114990</strain>
    </source>
</reference>
<evidence type="ECO:0000313" key="4">
    <source>
        <dbReference type="Proteomes" id="UP001433268"/>
    </source>
</evidence>
<feature type="region of interest" description="Disordered" evidence="1">
    <location>
        <begin position="516"/>
        <end position="541"/>
    </location>
</feature>
<dbReference type="InterPro" id="IPR025676">
    <property type="entry name" value="Clr5_dom"/>
</dbReference>
<dbReference type="PANTHER" id="PTHR38788:SF3">
    <property type="entry name" value="CLR5 DOMAIN-CONTAINING PROTEIN"/>
    <property type="match status" value="1"/>
</dbReference>
<accession>A0ABR1X4P0</accession>
<comment type="caution">
    <text evidence="3">The sequence shown here is derived from an EMBL/GenBank/DDBJ whole genome shotgun (WGS) entry which is preliminary data.</text>
</comment>
<protein>
    <recommendedName>
        <fullName evidence="2">Clr5 domain-containing protein</fullName>
    </recommendedName>
</protein>
<evidence type="ECO:0000259" key="2">
    <source>
        <dbReference type="Pfam" id="PF14420"/>
    </source>
</evidence>
<evidence type="ECO:0000313" key="3">
    <source>
        <dbReference type="EMBL" id="KAK8090380.1"/>
    </source>
</evidence>
<dbReference type="Proteomes" id="UP001433268">
    <property type="component" value="Unassembled WGS sequence"/>
</dbReference>
<organism evidence="3 4">
    <name type="scientific">Apiospora hydei</name>
    <dbReference type="NCBI Taxonomy" id="1337664"/>
    <lineage>
        <taxon>Eukaryota</taxon>
        <taxon>Fungi</taxon>
        <taxon>Dikarya</taxon>
        <taxon>Ascomycota</taxon>
        <taxon>Pezizomycotina</taxon>
        <taxon>Sordariomycetes</taxon>
        <taxon>Xylariomycetidae</taxon>
        <taxon>Amphisphaeriales</taxon>
        <taxon>Apiosporaceae</taxon>
        <taxon>Apiospora</taxon>
    </lineage>
</organism>
<dbReference type="PANTHER" id="PTHR38788">
    <property type="entry name" value="CLR5 DOMAIN-CONTAINING PROTEIN"/>
    <property type="match status" value="1"/>
</dbReference>